<dbReference type="AlphaFoldDB" id="A0A176S6D0"/>
<evidence type="ECO:0000313" key="2">
    <source>
        <dbReference type="EMBL" id="OAD23692.1"/>
    </source>
</evidence>
<evidence type="ECO:0000313" key="3">
    <source>
        <dbReference type="Proteomes" id="UP000076962"/>
    </source>
</evidence>
<feature type="compositionally biased region" description="Polar residues" evidence="1">
    <location>
        <begin position="60"/>
        <end position="70"/>
    </location>
</feature>
<protein>
    <submittedName>
        <fullName evidence="2">Uncharacterized protein</fullName>
    </submittedName>
</protein>
<feature type="region of interest" description="Disordered" evidence="1">
    <location>
        <begin position="35"/>
        <end position="70"/>
    </location>
</feature>
<keyword evidence="3" id="KW-1185">Reference proteome</keyword>
<name>A0A176S6D0_9GAMM</name>
<sequence length="70" mass="7771">FFNSLTRDKWVNGPPAEDAHYLIDWVKFFPLRKALPKSSGTSRSGRSKGTGNTGNGSRNPMVQTSQFGRL</sequence>
<accession>A0A176S6D0</accession>
<feature type="compositionally biased region" description="Low complexity" evidence="1">
    <location>
        <begin position="37"/>
        <end position="59"/>
    </location>
</feature>
<dbReference type="EMBL" id="LUTY01000211">
    <property type="protein sequence ID" value="OAD23692.1"/>
    <property type="molecule type" value="Genomic_DNA"/>
</dbReference>
<gene>
    <name evidence="2" type="ORF">THIOM_000466</name>
</gene>
<dbReference type="Proteomes" id="UP000076962">
    <property type="component" value="Unassembled WGS sequence"/>
</dbReference>
<feature type="non-terminal residue" evidence="2">
    <location>
        <position position="1"/>
    </location>
</feature>
<evidence type="ECO:0000256" key="1">
    <source>
        <dbReference type="SAM" id="MobiDB-lite"/>
    </source>
</evidence>
<comment type="caution">
    <text evidence="2">The sequence shown here is derived from an EMBL/GenBank/DDBJ whole genome shotgun (WGS) entry which is preliminary data.</text>
</comment>
<reference evidence="2 3" key="1">
    <citation type="submission" date="2016-05" db="EMBL/GenBank/DDBJ databases">
        <title>Single-cell genome of chain-forming Candidatus Thiomargarita nelsonii and comparison to other large sulfur-oxidizing bacteria.</title>
        <authorList>
            <person name="Winkel M."/>
            <person name="Salman V."/>
            <person name="Woyke T."/>
            <person name="Schulz-Vogt H."/>
            <person name="Richter M."/>
            <person name="Flood B."/>
            <person name="Bailey J."/>
            <person name="Amann R."/>
            <person name="Mussmann M."/>
        </authorList>
    </citation>
    <scope>NUCLEOTIDE SEQUENCE [LARGE SCALE GENOMIC DNA]</scope>
    <source>
        <strain evidence="2 3">THI036</strain>
    </source>
</reference>
<organism evidence="2 3">
    <name type="scientific">Candidatus Thiomargarita nelsonii</name>
    <dbReference type="NCBI Taxonomy" id="1003181"/>
    <lineage>
        <taxon>Bacteria</taxon>
        <taxon>Pseudomonadati</taxon>
        <taxon>Pseudomonadota</taxon>
        <taxon>Gammaproteobacteria</taxon>
        <taxon>Thiotrichales</taxon>
        <taxon>Thiotrichaceae</taxon>
        <taxon>Thiomargarita</taxon>
    </lineage>
</organism>
<proteinExistence type="predicted"/>